<protein>
    <recommendedName>
        <fullName evidence="1">Immunoglobulin V-set domain-containing protein</fullName>
    </recommendedName>
</protein>
<accession>A0A8C5IVB2</accession>
<keyword evidence="3" id="KW-1185">Reference proteome</keyword>
<reference evidence="2" key="2">
    <citation type="submission" date="2025-09" db="UniProtKB">
        <authorList>
            <consortium name="Ensembl"/>
        </authorList>
    </citation>
    <scope>IDENTIFICATION</scope>
</reference>
<evidence type="ECO:0000259" key="1">
    <source>
        <dbReference type="SMART" id="SM00406"/>
    </source>
</evidence>
<reference evidence="2" key="1">
    <citation type="submission" date="2025-08" db="UniProtKB">
        <authorList>
            <consortium name="Ensembl"/>
        </authorList>
    </citation>
    <scope>IDENTIFICATION</scope>
</reference>
<dbReference type="AlphaFoldDB" id="A0A8C5IVB2"/>
<dbReference type="InterPro" id="IPR013783">
    <property type="entry name" value="Ig-like_fold"/>
</dbReference>
<feature type="domain" description="Immunoglobulin V-set" evidence="1">
    <location>
        <begin position="31"/>
        <end position="106"/>
    </location>
</feature>
<dbReference type="SMART" id="SM00406">
    <property type="entry name" value="IGv"/>
    <property type="match status" value="1"/>
</dbReference>
<organism evidence="2 3">
    <name type="scientific">Junco hyemalis</name>
    <name type="common">Dark-eyed junco</name>
    <dbReference type="NCBI Taxonomy" id="40217"/>
    <lineage>
        <taxon>Eukaryota</taxon>
        <taxon>Metazoa</taxon>
        <taxon>Chordata</taxon>
        <taxon>Craniata</taxon>
        <taxon>Vertebrata</taxon>
        <taxon>Euteleostomi</taxon>
        <taxon>Archelosauria</taxon>
        <taxon>Archosauria</taxon>
        <taxon>Dinosauria</taxon>
        <taxon>Saurischia</taxon>
        <taxon>Theropoda</taxon>
        <taxon>Coelurosauria</taxon>
        <taxon>Aves</taxon>
        <taxon>Neognathae</taxon>
        <taxon>Neoaves</taxon>
        <taxon>Telluraves</taxon>
        <taxon>Australaves</taxon>
        <taxon>Passeriformes</taxon>
        <taxon>Passerellidae</taxon>
        <taxon>Junco</taxon>
    </lineage>
</organism>
<dbReference type="Proteomes" id="UP000694408">
    <property type="component" value="Unplaced"/>
</dbReference>
<dbReference type="InterPro" id="IPR036179">
    <property type="entry name" value="Ig-like_dom_sf"/>
</dbReference>
<dbReference type="InterPro" id="IPR013106">
    <property type="entry name" value="Ig_V-set"/>
</dbReference>
<dbReference type="OMA" id="DYIMWYQ"/>
<evidence type="ECO:0000313" key="3">
    <source>
        <dbReference type="Proteomes" id="UP000694408"/>
    </source>
</evidence>
<name>A0A8C5IVB2_JUNHY</name>
<dbReference type="Gene3D" id="2.60.40.10">
    <property type="entry name" value="Immunoglobulins"/>
    <property type="match status" value="1"/>
</dbReference>
<proteinExistence type="predicted"/>
<dbReference type="CDD" id="cd00099">
    <property type="entry name" value="IgV"/>
    <property type="match status" value="1"/>
</dbReference>
<dbReference type="SUPFAM" id="SSF48726">
    <property type="entry name" value="Immunoglobulin"/>
    <property type="match status" value="1"/>
</dbReference>
<evidence type="ECO:0000313" key="2">
    <source>
        <dbReference type="Ensembl" id="ENSJHYP00000009846.1"/>
    </source>
</evidence>
<dbReference type="Ensembl" id="ENSJHYT00000011919.1">
    <property type="protein sequence ID" value="ENSJHYP00000009846.1"/>
    <property type="gene ID" value="ENSJHYG00000007749.1"/>
</dbReference>
<sequence length="117" mass="12612">MVIDPFSVPAVASGSALVQQEPFRETTEGTGIEITCSHSYKLRGEYIHFYRQLPGQAPEVLALVSRGFKLLPTIAGYVRVSEDGSSSSLWLAEPRRGDAAVYYCAAGSDLAMVKSPS</sequence>